<dbReference type="EMBL" id="CAAALY010065774">
    <property type="protein sequence ID" value="VEL24082.1"/>
    <property type="molecule type" value="Genomic_DNA"/>
</dbReference>
<dbReference type="AlphaFoldDB" id="A0A3S5ASI8"/>
<feature type="region of interest" description="Disordered" evidence="1">
    <location>
        <begin position="36"/>
        <end position="62"/>
    </location>
</feature>
<evidence type="ECO:0000313" key="2">
    <source>
        <dbReference type="EMBL" id="VEL24082.1"/>
    </source>
</evidence>
<evidence type="ECO:0000313" key="3">
    <source>
        <dbReference type="Proteomes" id="UP000784294"/>
    </source>
</evidence>
<reference evidence="2" key="1">
    <citation type="submission" date="2018-11" db="EMBL/GenBank/DDBJ databases">
        <authorList>
            <consortium name="Pathogen Informatics"/>
        </authorList>
    </citation>
    <scope>NUCLEOTIDE SEQUENCE</scope>
</reference>
<name>A0A3S5ASI8_9PLAT</name>
<keyword evidence="3" id="KW-1185">Reference proteome</keyword>
<organism evidence="2 3">
    <name type="scientific">Protopolystoma xenopodis</name>
    <dbReference type="NCBI Taxonomy" id="117903"/>
    <lineage>
        <taxon>Eukaryota</taxon>
        <taxon>Metazoa</taxon>
        <taxon>Spiralia</taxon>
        <taxon>Lophotrochozoa</taxon>
        <taxon>Platyhelminthes</taxon>
        <taxon>Monogenea</taxon>
        <taxon>Polyopisthocotylea</taxon>
        <taxon>Polystomatidea</taxon>
        <taxon>Polystomatidae</taxon>
        <taxon>Protopolystoma</taxon>
    </lineage>
</organism>
<accession>A0A3S5ASI8</accession>
<comment type="caution">
    <text evidence="2">The sequence shown here is derived from an EMBL/GenBank/DDBJ whole genome shotgun (WGS) entry which is preliminary data.</text>
</comment>
<protein>
    <submittedName>
        <fullName evidence="2">Uncharacterized protein</fullName>
    </submittedName>
</protein>
<gene>
    <name evidence="2" type="ORF">PXEA_LOCUS17522</name>
</gene>
<proteinExistence type="predicted"/>
<sequence length="138" mass="15279">MSVWLMATSLLPSSSIQSASDVSNFHLINQLLGRQRRVPSQSEDNATGLFKEERAEDEDEPLVAESMNLSALERLNAVRRSHLKPTLSGSSSSTVGSQAHIPLEPLGITDQRLNYRDIWKDGLHLLVSCVYFMPEVAS</sequence>
<evidence type="ECO:0000256" key="1">
    <source>
        <dbReference type="SAM" id="MobiDB-lite"/>
    </source>
</evidence>
<dbReference type="Proteomes" id="UP000784294">
    <property type="component" value="Unassembled WGS sequence"/>
</dbReference>